<dbReference type="SUPFAM" id="SSF111369">
    <property type="entry name" value="HlyD-like secretion proteins"/>
    <property type="match status" value="1"/>
</dbReference>
<organism evidence="8">
    <name type="scientific">Singulisphaera sp. Ch08</name>
    <dbReference type="NCBI Taxonomy" id="3120278"/>
    <lineage>
        <taxon>Bacteria</taxon>
        <taxon>Pseudomonadati</taxon>
        <taxon>Planctomycetota</taxon>
        <taxon>Planctomycetia</taxon>
        <taxon>Isosphaerales</taxon>
        <taxon>Isosphaeraceae</taxon>
        <taxon>Singulisphaera</taxon>
    </lineage>
</organism>
<dbReference type="GO" id="GO:0019898">
    <property type="term" value="C:extrinsic component of membrane"/>
    <property type="evidence" value="ECO:0007669"/>
    <property type="project" value="InterPro"/>
</dbReference>
<evidence type="ECO:0000256" key="1">
    <source>
        <dbReference type="ARBA" id="ARBA00009477"/>
    </source>
</evidence>
<evidence type="ECO:0000256" key="2">
    <source>
        <dbReference type="ARBA" id="ARBA00023054"/>
    </source>
</evidence>
<reference evidence="8" key="1">
    <citation type="submission" date="2024-05" db="EMBL/GenBank/DDBJ databases">
        <title>Planctomycetes of the genus Singulisphaera possess chitinolytic capabilities.</title>
        <authorList>
            <person name="Ivanova A."/>
        </authorList>
    </citation>
    <scope>NUCLEOTIDE SEQUENCE</scope>
    <source>
        <strain evidence="8">Ch08T</strain>
    </source>
</reference>
<dbReference type="InterPro" id="IPR058625">
    <property type="entry name" value="MdtA-like_BSH"/>
</dbReference>
<feature type="domain" description="CusB-like beta-barrel" evidence="7">
    <location>
        <begin position="233"/>
        <end position="307"/>
    </location>
</feature>
<sequence length="430" mass="45360">MKITLLVLALTGAAGAAGAAYYAVHNAPAPRVAFRTAEVRRGDLLSSISATGTLEPEEVVDVGAQVMGSILEFGQDPRDPTKSIDYGSAVEKGTVLARIDPTLYEAALAQAEATLERSRADQDQSDAKWMLSEKEWKRAQSLVPKNAISPTDLDTAKANVLVAKAGVALCKAAIRQNEAALSTAKINVGYTTIKSPVRGVIVDRRVNVGQTVVASLNAPSLFLIAKDLRRMQVWASVNEADIGRIHPGMPATFTVDTYPGELFRGKVSQIRLNASMTQNIVTYTVVVTTDNTGGKLLPYLTTNVQFEVEKRPSVLLVPNAALRWKPEAAQLDAAVQDASPRSADSPGAPDRGVVWVRAGRGTVRPLAVVTGTSDGTVTEVSGDGVKEGLSVVIGEAGANNPKGDDNGDDAKQKNPFLPSPPKMPAGSGPF</sequence>
<feature type="region of interest" description="Disordered" evidence="3">
    <location>
        <begin position="333"/>
        <end position="352"/>
    </location>
</feature>
<dbReference type="GO" id="GO:1990195">
    <property type="term" value="C:macrolide transmembrane transporter complex"/>
    <property type="evidence" value="ECO:0007669"/>
    <property type="project" value="InterPro"/>
</dbReference>
<evidence type="ECO:0000259" key="7">
    <source>
        <dbReference type="Pfam" id="PF25954"/>
    </source>
</evidence>
<protein>
    <submittedName>
        <fullName evidence="8">Efflux RND transporter periplasmic adaptor subunit</fullName>
    </submittedName>
</protein>
<dbReference type="GO" id="GO:0030313">
    <property type="term" value="C:cell envelope"/>
    <property type="evidence" value="ECO:0007669"/>
    <property type="project" value="UniProtKB-SubCell"/>
</dbReference>
<keyword evidence="4" id="KW-0732">Signal</keyword>
<evidence type="ECO:0000313" key="8">
    <source>
        <dbReference type="EMBL" id="XBH01477.1"/>
    </source>
</evidence>
<keyword evidence="2" id="KW-0175">Coiled coil</keyword>
<accession>A0AAU7C7V2</accession>
<dbReference type="GO" id="GO:1990281">
    <property type="term" value="C:efflux pump complex"/>
    <property type="evidence" value="ECO:0007669"/>
    <property type="project" value="TreeGrafter"/>
</dbReference>
<evidence type="ECO:0000256" key="3">
    <source>
        <dbReference type="SAM" id="MobiDB-lite"/>
    </source>
</evidence>
<dbReference type="Gene3D" id="2.40.50.100">
    <property type="match status" value="1"/>
</dbReference>
<feature type="compositionally biased region" description="Basic and acidic residues" evidence="3">
    <location>
        <begin position="402"/>
        <end position="412"/>
    </location>
</feature>
<dbReference type="Gene3D" id="6.10.140.1990">
    <property type="match status" value="1"/>
</dbReference>
<feature type="domain" description="Multidrug resistance protein MdtA-like barrel-sandwich hybrid" evidence="6">
    <location>
        <begin position="58"/>
        <end position="217"/>
    </location>
</feature>
<proteinExistence type="inferred from homology"/>
<dbReference type="InterPro" id="IPR058624">
    <property type="entry name" value="MdtA-like_HH"/>
</dbReference>
<gene>
    <name evidence="8" type="ORF">V5E97_24355</name>
</gene>
<dbReference type="InterPro" id="IPR030190">
    <property type="entry name" value="MacA_alpha-hairpin_sf"/>
</dbReference>
<comment type="similarity">
    <text evidence="1">Belongs to the membrane fusion protein (MFP) (TC 8.A.1) family.</text>
</comment>
<dbReference type="InterPro" id="IPR058792">
    <property type="entry name" value="Beta-barrel_RND_2"/>
</dbReference>
<dbReference type="InterPro" id="IPR006143">
    <property type="entry name" value="RND_pump_MFP"/>
</dbReference>
<dbReference type="Pfam" id="PF25876">
    <property type="entry name" value="HH_MFP_RND"/>
    <property type="match status" value="1"/>
</dbReference>
<dbReference type="Gene3D" id="2.40.30.170">
    <property type="match status" value="1"/>
</dbReference>
<dbReference type="RefSeq" id="WP_406694201.1">
    <property type="nucleotide sequence ID" value="NZ_CP155447.1"/>
</dbReference>
<feature type="signal peptide" evidence="4">
    <location>
        <begin position="1"/>
        <end position="19"/>
    </location>
</feature>
<evidence type="ECO:0000259" key="5">
    <source>
        <dbReference type="Pfam" id="PF25876"/>
    </source>
</evidence>
<evidence type="ECO:0000256" key="4">
    <source>
        <dbReference type="SAM" id="SignalP"/>
    </source>
</evidence>
<name>A0AAU7C7V2_9BACT</name>
<dbReference type="PANTHER" id="PTHR30469">
    <property type="entry name" value="MULTIDRUG RESISTANCE PROTEIN MDTA"/>
    <property type="match status" value="1"/>
</dbReference>
<dbReference type="NCBIfam" id="TIGR01730">
    <property type="entry name" value="RND_mfp"/>
    <property type="match status" value="1"/>
</dbReference>
<dbReference type="GO" id="GO:1990961">
    <property type="term" value="P:xenobiotic detoxification by transmembrane export across the plasma membrane"/>
    <property type="evidence" value="ECO:0007669"/>
    <property type="project" value="InterPro"/>
</dbReference>
<feature type="chain" id="PRO_5043504224" evidence="4">
    <location>
        <begin position="20"/>
        <end position="430"/>
    </location>
</feature>
<dbReference type="PANTHER" id="PTHR30469:SF33">
    <property type="entry name" value="SLR1207 PROTEIN"/>
    <property type="match status" value="1"/>
</dbReference>
<feature type="domain" description="Multidrug resistance protein MdtA-like alpha-helical hairpin" evidence="5">
    <location>
        <begin position="116"/>
        <end position="191"/>
    </location>
</feature>
<dbReference type="AlphaFoldDB" id="A0AAU7C7V2"/>
<feature type="region of interest" description="Disordered" evidence="3">
    <location>
        <begin position="392"/>
        <end position="430"/>
    </location>
</feature>
<dbReference type="Pfam" id="PF25917">
    <property type="entry name" value="BSH_RND"/>
    <property type="match status" value="1"/>
</dbReference>
<evidence type="ECO:0000259" key="6">
    <source>
        <dbReference type="Pfam" id="PF25917"/>
    </source>
</evidence>
<dbReference type="GO" id="GO:0015562">
    <property type="term" value="F:efflux transmembrane transporter activity"/>
    <property type="evidence" value="ECO:0007669"/>
    <property type="project" value="TreeGrafter"/>
</dbReference>
<dbReference type="Pfam" id="PF25954">
    <property type="entry name" value="Beta-barrel_RND_2"/>
    <property type="match status" value="1"/>
</dbReference>
<dbReference type="EMBL" id="CP155447">
    <property type="protein sequence ID" value="XBH01477.1"/>
    <property type="molecule type" value="Genomic_DNA"/>
</dbReference>